<feature type="compositionally biased region" description="Basic residues" evidence="1">
    <location>
        <begin position="312"/>
        <end position="321"/>
    </location>
</feature>
<feature type="compositionally biased region" description="Low complexity" evidence="1">
    <location>
        <begin position="322"/>
        <end position="342"/>
    </location>
</feature>
<proteinExistence type="predicted"/>
<reference evidence="2 3" key="1">
    <citation type="journal article" date="2015" name="Fungal Genet. Biol.">
        <title>Evolution of novel wood decay mechanisms in Agaricales revealed by the genome sequences of Fistulina hepatica and Cylindrobasidium torrendii.</title>
        <authorList>
            <person name="Floudas D."/>
            <person name="Held B.W."/>
            <person name="Riley R."/>
            <person name="Nagy L.G."/>
            <person name="Koehler G."/>
            <person name="Ransdell A.S."/>
            <person name="Younus H."/>
            <person name="Chow J."/>
            <person name="Chiniquy J."/>
            <person name="Lipzen A."/>
            <person name="Tritt A."/>
            <person name="Sun H."/>
            <person name="Haridas S."/>
            <person name="LaButti K."/>
            <person name="Ohm R.A."/>
            <person name="Kues U."/>
            <person name="Blanchette R.A."/>
            <person name="Grigoriev I.V."/>
            <person name="Minto R.E."/>
            <person name="Hibbett D.S."/>
        </authorList>
    </citation>
    <scope>NUCLEOTIDE SEQUENCE [LARGE SCALE GENOMIC DNA]</scope>
    <source>
        <strain evidence="2 3">FP15055 ss-10</strain>
    </source>
</reference>
<feature type="region of interest" description="Disordered" evidence="1">
    <location>
        <begin position="367"/>
        <end position="390"/>
    </location>
</feature>
<protein>
    <submittedName>
        <fullName evidence="2">Uncharacterized protein</fullName>
    </submittedName>
</protein>
<evidence type="ECO:0000256" key="1">
    <source>
        <dbReference type="SAM" id="MobiDB-lite"/>
    </source>
</evidence>
<name>A0A0D7B7U6_9AGAR</name>
<dbReference type="AlphaFoldDB" id="A0A0D7B7U6"/>
<dbReference type="OrthoDB" id="3035547at2759"/>
<evidence type="ECO:0000313" key="2">
    <source>
        <dbReference type="EMBL" id="KIY66224.1"/>
    </source>
</evidence>
<accession>A0A0D7B7U6</accession>
<evidence type="ECO:0000313" key="3">
    <source>
        <dbReference type="Proteomes" id="UP000054007"/>
    </source>
</evidence>
<feature type="region of interest" description="Disordered" evidence="1">
    <location>
        <begin position="308"/>
        <end position="346"/>
    </location>
</feature>
<keyword evidence="3" id="KW-1185">Reference proteome</keyword>
<dbReference type="EMBL" id="KN880561">
    <property type="protein sequence ID" value="KIY66224.1"/>
    <property type="molecule type" value="Genomic_DNA"/>
</dbReference>
<gene>
    <name evidence="2" type="ORF">CYLTODRAFT_455566</name>
</gene>
<feature type="region of interest" description="Disordered" evidence="1">
    <location>
        <begin position="259"/>
        <end position="278"/>
    </location>
</feature>
<feature type="region of interest" description="Disordered" evidence="1">
    <location>
        <begin position="207"/>
        <end position="249"/>
    </location>
</feature>
<dbReference type="Proteomes" id="UP000054007">
    <property type="component" value="Unassembled WGS sequence"/>
</dbReference>
<sequence length="390" mass="42274">MTSITLPRRPSLRLDTQGMTGRPLPAVPAVPLTGLSTGTSTSSSVTTVFTASQSGSSAASSVYNPPSAYNIGNNARPLPQRPRVAPKGVRTRRSRSASDSRAQMAFDAQTGAWVVVGGSAAGNGGPATAVPKVDKGKGRMHPPLPVAGSGTPPVTPLTIRKHSASRSRPPEHDLNVLTQRHTARKLMVQNPDDEVQHIHDHVIIEYAEEEVTPPPPPKEDSSGEDDSLFRSYVDSGDPERSPSPMRFGRRDSVESLALDMSPTRSHEPPLSPLFTGPAPSPRIEDEMIFSDNPSPTVEYLDDEEELFDVPSRRRNKRHRARSLSPSSSYATSTNTSHTYSTNHQPIVKTVPAKQPAFDPERFAPLQNLAPYTTRGRDPAQKARSVISIRR</sequence>
<feature type="region of interest" description="Disordered" evidence="1">
    <location>
        <begin position="1"/>
        <end position="31"/>
    </location>
</feature>
<organism evidence="2 3">
    <name type="scientific">Cylindrobasidium torrendii FP15055 ss-10</name>
    <dbReference type="NCBI Taxonomy" id="1314674"/>
    <lineage>
        <taxon>Eukaryota</taxon>
        <taxon>Fungi</taxon>
        <taxon>Dikarya</taxon>
        <taxon>Basidiomycota</taxon>
        <taxon>Agaricomycotina</taxon>
        <taxon>Agaricomycetes</taxon>
        <taxon>Agaricomycetidae</taxon>
        <taxon>Agaricales</taxon>
        <taxon>Marasmiineae</taxon>
        <taxon>Physalacriaceae</taxon>
        <taxon>Cylindrobasidium</taxon>
    </lineage>
</organism>
<feature type="region of interest" description="Disordered" evidence="1">
    <location>
        <begin position="70"/>
        <end position="102"/>
    </location>
</feature>